<keyword evidence="1" id="KW-0732">Signal</keyword>
<evidence type="ECO:0000313" key="2">
    <source>
        <dbReference type="EMBL" id="GAA4448762.1"/>
    </source>
</evidence>
<evidence type="ECO:0000256" key="1">
    <source>
        <dbReference type="SAM" id="SignalP"/>
    </source>
</evidence>
<gene>
    <name evidence="2" type="ORF">GCM10023156_12340</name>
</gene>
<evidence type="ECO:0000313" key="3">
    <source>
        <dbReference type="Proteomes" id="UP001500840"/>
    </source>
</evidence>
<name>A0ABP8MGJ6_9BACT</name>
<protein>
    <submittedName>
        <fullName evidence="2">Uncharacterized protein</fullName>
    </submittedName>
</protein>
<accession>A0ABP8MGJ6</accession>
<feature type="signal peptide" evidence="1">
    <location>
        <begin position="1"/>
        <end position="18"/>
    </location>
</feature>
<organism evidence="2 3">
    <name type="scientific">Novipirellula rosea</name>
    <dbReference type="NCBI Taxonomy" id="1031540"/>
    <lineage>
        <taxon>Bacteria</taxon>
        <taxon>Pseudomonadati</taxon>
        <taxon>Planctomycetota</taxon>
        <taxon>Planctomycetia</taxon>
        <taxon>Pirellulales</taxon>
        <taxon>Pirellulaceae</taxon>
        <taxon>Novipirellula</taxon>
    </lineage>
</organism>
<dbReference type="EMBL" id="BAABGA010000017">
    <property type="protein sequence ID" value="GAA4448762.1"/>
    <property type="molecule type" value="Genomic_DNA"/>
</dbReference>
<comment type="caution">
    <text evidence="2">The sequence shown here is derived from an EMBL/GenBank/DDBJ whole genome shotgun (WGS) entry which is preliminary data.</text>
</comment>
<dbReference type="Proteomes" id="UP001500840">
    <property type="component" value="Unassembled WGS sequence"/>
</dbReference>
<feature type="chain" id="PRO_5045708801" evidence="1">
    <location>
        <begin position="19"/>
        <end position="80"/>
    </location>
</feature>
<sequence length="80" mass="8351">MGMAIAAIAAIMNAPATARPGLSPRASVAAAQAAGMPMPNEPTIVTVMSRKVDKSGSHQSKDKISWQTANGFISFHIRMV</sequence>
<reference evidence="3" key="1">
    <citation type="journal article" date="2019" name="Int. J. Syst. Evol. Microbiol.">
        <title>The Global Catalogue of Microorganisms (GCM) 10K type strain sequencing project: providing services to taxonomists for standard genome sequencing and annotation.</title>
        <authorList>
            <consortium name="The Broad Institute Genomics Platform"/>
            <consortium name="The Broad Institute Genome Sequencing Center for Infectious Disease"/>
            <person name="Wu L."/>
            <person name="Ma J."/>
        </authorList>
    </citation>
    <scope>NUCLEOTIDE SEQUENCE [LARGE SCALE GENOMIC DNA]</scope>
    <source>
        <strain evidence="3">JCM 17759</strain>
    </source>
</reference>
<keyword evidence="3" id="KW-1185">Reference proteome</keyword>
<proteinExistence type="predicted"/>